<organism evidence="1">
    <name type="scientific">Musca domestica</name>
    <name type="common">House fly</name>
    <dbReference type="NCBI Taxonomy" id="7370"/>
    <lineage>
        <taxon>Eukaryota</taxon>
        <taxon>Metazoa</taxon>
        <taxon>Ecdysozoa</taxon>
        <taxon>Arthropoda</taxon>
        <taxon>Hexapoda</taxon>
        <taxon>Insecta</taxon>
        <taxon>Pterygota</taxon>
        <taxon>Neoptera</taxon>
        <taxon>Endopterygota</taxon>
        <taxon>Diptera</taxon>
        <taxon>Brachycera</taxon>
        <taxon>Muscomorpha</taxon>
        <taxon>Muscoidea</taxon>
        <taxon>Muscidae</taxon>
        <taxon>Musca</taxon>
    </lineage>
</organism>
<dbReference type="VEuPathDB" id="VectorBase:MDOMA2_010531"/>
<dbReference type="EnsemblMetazoa" id="MDOA002674-RB">
    <property type="protein sequence ID" value="MDOA002674-PB"/>
    <property type="gene ID" value="MDOA002674"/>
</dbReference>
<dbReference type="InterPro" id="IPR044925">
    <property type="entry name" value="His-Me_finger_sf"/>
</dbReference>
<dbReference type="VEuPathDB" id="VectorBase:MDOMA2_007254"/>
<dbReference type="STRING" id="7370.A0A1I8M9Q9"/>
<dbReference type="AlphaFoldDB" id="A0A1I8M9Q9"/>
<evidence type="ECO:0000313" key="1">
    <source>
        <dbReference type="EnsemblMetazoa" id="MDOA002674-PB"/>
    </source>
</evidence>
<name>A0A1I8M9Q9_MUSDO</name>
<proteinExistence type="predicted"/>
<evidence type="ECO:0008006" key="2">
    <source>
        <dbReference type="Google" id="ProtNLM"/>
    </source>
</evidence>
<reference evidence="1" key="1">
    <citation type="submission" date="2020-05" db="UniProtKB">
        <authorList>
            <consortium name="EnsemblMetazoa"/>
        </authorList>
    </citation>
    <scope>IDENTIFICATION</scope>
    <source>
        <strain evidence="1">Aabys</strain>
    </source>
</reference>
<accession>A0A1I8M9Q9</accession>
<dbReference type="SUPFAM" id="SSF54060">
    <property type="entry name" value="His-Me finger endonucleases"/>
    <property type="match status" value="1"/>
</dbReference>
<dbReference type="eggNOG" id="ENOG502TBS1">
    <property type="taxonomic scope" value="Eukaryota"/>
</dbReference>
<protein>
    <recommendedName>
        <fullName evidence="2">DNA/RNA non-specific endonuclease domain-containing protein</fullName>
    </recommendedName>
</protein>
<sequence length="713" mass="83602">MYTKIGSRKTPIRTDEISFRIQGDDVISMACDTHPDQATGSIDLKCIGTDLYVDSLKLRSHPQFSCYPIEWTLYESSKQFDWCPTPLASFLLARPVNETVFEYLAGVCYNTEQQQIQNLYYAAAHQLSKHKYPARLENYFPSAEIKDILQKYVPRRIYSSYFNNVEIQYWLQFSQYENHSLIQDPNLYRNVFHKFGGLLELDWWPNLRSGNWRLYEQALREHIDTDGEIYDILAGVSGSIAVPYYGNASHENYTMIDVTYWNDQKIPLYVWHCLKSPKENGRDFVVIGVNSAFSDFYREKDLIFCPDICHKINWLETVQITFRYKTMGLIFCFLVSGDCSFNFSVEESMWPKLYKNIGSRKILINTERRINHQFPENVVITAQCETSILRPRFLDGKRSIDLNCTQNHFYVDDSKLIRDLRLWCHPKHWALYESSKPFDWCPTPMTSYLLARPVDDAYEYYAGICYNLKEQRILKFYYAASHQLSEYKYPTRLENYLPSTEIELAYRNFESYRIDPNRLSNEQVGQRLEFAQYDNQAIIQDPNLFTNSYNPYGGLLEVHWWPGLRSGNWHRYEKALKEHIEADQEIYDILAGVSGAVAVPFHGNGSGANYFMAEVYYWHDRKIPLYIWHYLKSKRDNANDVVVIAVNSAFSDFHGEKELFFCTDICYKIDWLKAVKSTFSYKTMGLIFCCDVKEVMQSKHLEGFSIPSEAANA</sequence>
<dbReference type="VEuPathDB" id="VectorBase:MDOA002674"/>